<keyword evidence="3" id="KW-1185">Reference proteome</keyword>
<proteinExistence type="predicted"/>
<comment type="caution">
    <text evidence="2">The sequence shown here is derived from an EMBL/GenBank/DDBJ whole genome shotgun (WGS) entry which is preliminary data.</text>
</comment>
<dbReference type="GO" id="GO:0016787">
    <property type="term" value="F:hydrolase activity"/>
    <property type="evidence" value="ECO:0007669"/>
    <property type="project" value="UniProtKB-KW"/>
</dbReference>
<evidence type="ECO:0000256" key="1">
    <source>
        <dbReference type="SAM" id="SignalP"/>
    </source>
</evidence>
<feature type="chain" id="PRO_5046279586" evidence="1">
    <location>
        <begin position="28"/>
        <end position="386"/>
    </location>
</feature>
<dbReference type="SUPFAM" id="SSF75005">
    <property type="entry name" value="Arabinanase/levansucrase/invertase"/>
    <property type="match status" value="1"/>
</dbReference>
<feature type="signal peptide" evidence="1">
    <location>
        <begin position="1"/>
        <end position="27"/>
    </location>
</feature>
<sequence>MKARVVGLMVAGLAALCGSPTVGGAQAAGPAAAPAPASAATGTARQLEIVPSLAGQKAAPVPSERALTAYLLVYFRDETHSLHIAVSRDGYSFTDVNGGQPVLSGRGIAEQQGIRDPHIVRGPDGAFYLSMTDLHIYAQREGLRHTEWERPKATHGWGNNRSLIFMKSRDLVHWTHAIVHVDRLFPETANLSAAWAPETIYDPKARKMMVYYTTRNGAGTEHMVYSYADDAFTTLTRPPQALFAYPRPNVGSIDGDITRIGGKFHLFYVAHERPGHLRQAVSDRINGGYAFDPTPVDPETVGTEAPNLWRRAGTNKYVLMYDVFGAKPNNMGFSETSDFKHFRNLGRFNEPGSPMKATNFAGPKHGAVMPITPAEAERLERHFAAP</sequence>
<evidence type="ECO:0000313" key="2">
    <source>
        <dbReference type="EMBL" id="MFC0686772.1"/>
    </source>
</evidence>
<protein>
    <submittedName>
        <fullName evidence="2">Glycoside hydrolase family 43 protein</fullName>
    </submittedName>
</protein>
<gene>
    <name evidence="2" type="ORF">ACFFF8_19490</name>
</gene>
<dbReference type="PANTHER" id="PTHR43301">
    <property type="entry name" value="ARABINAN ENDO-1,5-ALPHA-L-ARABINOSIDASE"/>
    <property type="match status" value="1"/>
</dbReference>
<name>A0ABV6SDP2_9SPHN</name>
<dbReference type="Proteomes" id="UP001589858">
    <property type="component" value="Unassembled WGS sequence"/>
</dbReference>
<dbReference type="InterPro" id="IPR050727">
    <property type="entry name" value="GH43_arabinanases"/>
</dbReference>
<dbReference type="PANTHER" id="PTHR43301:SF3">
    <property type="entry name" value="ARABINAN ENDO-1,5-ALPHA-L-ARABINOSIDASE A-RELATED"/>
    <property type="match status" value="1"/>
</dbReference>
<keyword evidence="2" id="KW-0378">Hydrolase</keyword>
<dbReference type="InterPro" id="IPR023296">
    <property type="entry name" value="Glyco_hydro_beta-prop_sf"/>
</dbReference>
<dbReference type="CDD" id="cd08983">
    <property type="entry name" value="GH43_Bt3655-like"/>
    <property type="match status" value="1"/>
</dbReference>
<evidence type="ECO:0000313" key="3">
    <source>
        <dbReference type="Proteomes" id="UP001589858"/>
    </source>
</evidence>
<accession>A0ABV6SDP2</accession>
<organism evidence="2 3">
    <name type="scientific">Novosphingobium clariflavum</name>
    <dbReference type="NCBI Taxonomy" id="2029884"/>
    <lineage>
        <taxon>Bacteria</taxon>
        <taxon>Pseudomonadati</taxon>
        <taxon>Pseudomonadota</taxon>
        <taxon>Alphaproteobacteria</taxon>
        <taxon>Sphingomonadales</taxon>
        <taxon>Sphingomonadaceae</taxon>
        <taxon>Novosphingobium</taxon>
    </lineage>
</organism>
<dbReference type="EMBL" id="JBHLTM010000075">
    <property type="protein sequence ID" value="MFC0686772.1"/>
    <property type="molecule type" value="Genomic_DNA"/>
</dbReference>
<keyword evidence="1" id="KW-0732">Signal</keyword>
<dbReference type="RefSeq" id="WP_267218574.1">
    <property type="nucleotide sequence ID" value="NZ_JAPCWC010000001.1"/>
</dbReference>
<reference evidence="2 3" key="1">
    <citation type="submission" date="2024-09" db="EMBL/GenBank/DDBJ databases">
        <authorList>
            <person name="Sun Q."/>
            <person name="Mori K."/>
        </authorList>
    </citation>
    <scope>NUCLEOTIDE SEQUENCE [LARGE SCALE GENOMIC DNA]</scope>
    <source>
        <strain evidence="2 3">CICC 11035S</strain>
    </source>
</reference>
<dbReference type="Gene3D" id="2.115.10.20">
    <property type="entry name" value="Glycosyl hydrolase domain, family 43"/>
    <property type="match status" value="2"/>
</dbReference>